<evidence type="ECO:0000313" key="2">
    <source>
        <dbReference type="EMBL" id="MDY0871183.1"/>
    </source>
</evidence>
<name>A0ABU5DVE1_9PROT</name>
<proteinExistence type="predicted"/>
<dbReference type="RefSeq" id="WP_320499548.1">
    <property type="nucleotide sequence ID" value="NZ_JAXCLX010000001.1"/>
</dbReference>
<dbReference type="InterPro" id="IPR009579">
    <property type="entry name" value="DUF1192"/>
</dbReference>
<sequence>MDMDDLEPKTKKPQKRNLEPLGVEELAAYIEELRDEITRVEADMAKKKKHLAAAESLFKS</sequence>
<dbReference type="Proteomes" id="UP001271769">
    <property type="component" value="Unassembled WGS sequence"/>
</dbReference>
<feature type="coiled-coil region" evidence="1">
    <location>
        <begin position="23"/>
        <end position="50"/>
    </location>
</feature>
<dbReference type="Pfam" id="PF06698">
    <property type="entry name" value="DUF1192"/>
    <property type="match status" value="1"/>
</dbReference>
<keyword evidence="3" id="KW-1185">Reference proteome</keyword>
<accession>A0ABU5DVE1</accession>
<reference evidence="2 3" key="1">
    <citation type="journal article" date="2013" name="Antonie Van Leeuwenhoek">
        <title>Dongia rigui sp. nov., isolated from freshwater of a large wetland in Korea.</title>
        <authorList>
            <person name="Baik K.S."/>
            <person name="Hwang Y.M."/>
            <person name="Choi J.S."/>
            <person name="Kwon J."/>
            <person name="Seong C.N."/>
        </authorList>
    </citation>
    <scope>NUCLEOTIDE SEQUENCE [LARGE SCALE GENOMIC DNA]</scope>
    <source>
        <strain evidence="2 3">04SU4-P</strain>
    </source>
</reference>
<organism evidence="2 3">
    <name type="scientific">Dongia rigui</name>
    <dbReference type="NCBI Taxonomy" id="940149"/>
    <lineage>
        <taxon>Bacteria</taxon>
        <taxon>Pseudomonadati</taxon>
        <taxon>Pseudomonadota</taxon>
        <taxon>Alphaproteobacteria</taxon>
        <taxon>Rhodospirillales</taxon>
        <taxon>Dongiaceae</taxon>
        <taxon>Dongia</taxon>
    </lineage>
</organism>
<dbReference type="EMBL" id="JAXCLX010000001">
    <property type="protein sequence ID" value="MDY0871183.1"/>
    <property type="molecule type" value="Genomic_DNA"/>
</dbReference>
<keyword evidence="1" id="KW-0175">Coiled coil</keyword>
<evidence type="ECO:0000256" key="1">
    <source>
        <dbReference type="SAM" id="Coils"/>
    </source>
</evidence>
<protein>
    <submittedName>
        <fullName evidence="2">DUF1192 domain-containing protein</fullName>
    </submittedName>
</protein>
<evidence type="ECO:0000313" key="3">
    <source>
        <dbReference type="Proteomes" id="UP001271769"/>
    </source>
</evidence>
<gene>
    <name evidence="2" type="ORF">SMD31_04600</name>
</gene>
<comment type="caution">
    <text evidence="2">The sequence shown here is derived from an EMBL/GenBank/DDBJ whole genome shotgun (WGS) entry which is preliminary data.</text>
</comment>